<dbReference type="Proteomes" id="UP001501265">
    <property type="component" value="Unassembled WGS sequence"/>
</dbReference>
<sequence>MTSKNRDGGGTAGRKRPWLPSRTRPAPPPVEQHHAPAGRPADTTGTDTARLAVRRVGHTWLVHPALGSDRQSRLFAAGLATDPEYTLVVVDLPAGWPLDAVEEAVAGAVPTGPRGLRVVFGRTPDRGAVTAGLRLAQRLGNHVVVPDGVVRPSAGGTLFIGADRGRGWVLCTPQGQVRYVSRRFPRPGWDESLPDRPRPVGPSAVAEPLGAGVWIRPVREDAGRHRHRGHLAARLRGRSDAPTVVIGAPGGPEPVLEDLAHFWRSLTQETAGCAPRAVLYGPVRRPGGRPFGAALAALTGEPVHVYNGFPVSDPLVGRAPSDEVLLLGGDGTPGRPVFAREYLHLPPEPGAAPHPMLAVDHRWPLGHLPMLRQGLYRGGPSVALEVLPWGLWIRPSVEPAHAEAVRAAPADPHHELILCDDSVPGELPRLQRLAEDVVRRLPAESGLLVRVLTAARPWGAPADEAAVAPAAGDGGGGGGGMTAQVGAVQGGDDVGRDDSGRVVAVDGPSTAVAVREPGRALPATPAGPRPGAGSPKDAAVVAMALRHDPGLSGDLPPEAALAGLVAVRLQLTVHGWHAGLEEGRPGAGPPPVDGPALAGLALLPVHRGVVAVRTDLDRSWTGWYEARGEVVTHRVFAASLTGNPGRPGNADILIRSVTGRRTALLEPERPDRVLFPPGTRFEVVEVRDRPGERVVVLLSEIPAVADRRGRSAPREFEEALRVWRADEESGVVRDPAPDPFAGPPGPAAAPGRFPVAARPVALSGRFR</sequence>
<evidence type="ECO:0000313" key="3">
    <source>
        <dbReference type="Proteomes" id="UP001501265"/>
    </source>
</evidence>
<protein>
    <submittedName>
        <fullName evidence="2">Uncharacterized protein</fullName>
    </submittedName>
</protein>
<dbReference type="EMBL" id="BAABIG010000061">
    <property type="protein sequence ID" value="GAA4815465.1"/>
    <property type="molecule type" value="Genomic_DNA"/>
</dbReference>
<evidence type="ECO:0000256" key="1">
    <source>
        <dbReference type="SAM" id="MobiDB-lite"/>
    </source>
</evidence>
<feature type="region of interest" description="Disordered" evidence="1">
    <location>
        <begin position="727"/>
        <end position="752"/>
    </location>
</feature>
<feature type="region of interest" description="Disordered" evidence="1">
    <location>
        <begin position="1"/>
        <end position="45"/>
    </location>
</feature>
<evidence type="ECO:0000313" key="2">
    <source>
        <dbReference type="EMBL" id="GAA4815465.1"/>
    </source>
</evidence>
<feature type="compositionally biased region" description="Pro residues" evidence="1">
    <location>
        <begin position="737"/>
        <end position="747"/>
    </location>
</feature>
<dbReference type="RefSeq" id="WP_345622978.1">
    <property type="nucleotide sequence ID" value="NZ_BAABIG010000061.1"/>
</dbReference>
<accession>A0ABP9CQD4</accession>
<name>A0ABP9CQD4_9ACTN</name>
<proteinExistence type="predicted"/>
<organism evidence="2 3">
    <name type="scientific">Streptomyces ziwulingensis</name>
    <dbReference type="NCBI Taxonomy" id="1045501"/>
    <lineage>
        <taxon>Bacteria</taxon>
        <taxon>Bacillati</taxon>
        <taxon>Actinomycetota</taxon>
        <taxon>Actinomycetes</taxon>
        <taxon>Kitasatosporales</taxon>
        <taxon>Streptomycetaceae</taxon>
        <taxon>Streptomyces</taxon>
    </lineage>
</organism>
<reference evidence="3" key="1">
    <citation type="journal article" date="2019" name="Int. J. Syst. Evol. Microbiol.">
        <title>The Global Catalogue of Microorganisms (GCM) 10K type strain sequencing project: providing services to taxonomists for standard genome sequencing and annotation.</title>
        <authorList>
            <consortium name="The Broad Institute Genomics Platform"/>
            <consortium name="The Broad Institute Genome Sequencing Center for Infectious Disease"/>
            <person name="Wu L."/>
            <person name="Ma J."/>
        </authorList>
    </citation>
    <scope>NUCLEOTIDE SEQUENCE [LARGE SCALE GENOMIC DNA]</scope>
    <source>
        <strain evidence="3">JCM 18081</strain>
    </source>
</reference>
<keyword evidence="3" id="KW-1185">Reference proteome</keyword>
<gene>
    <name evidence="2" type="ORF">GCM10023220_54350</name>
</gene>
<comment type="caution">
    <text evidence="2">The sequence shown here is derived from an EMBL/GenBank/DDBJ whole genome shotgun (WGS) entry which is preliminary data.</text>
</comment>
<dbReference type="Gene3D" id="3.90.176.10">
    <property type="entry name" value="Toxin ADP-ribosyltransferase, Chain A, domain 1"/>
    <property type="match status" value="1"/>
</dbReference>